<dbReference type="SUPFAM" id="SSF81901">
    <property type="entry name" value="HCP-like"/>
    <property type="match status" value="1"/>
</dbReference>
<dbReference type="PANTHER" id="PTHR46558">
    <property type="entry name" value="TRACRIPTIONAL REGULATORY PROTEIN-RELATED-RELATED"/>
    <property type="match status" value="1"/>
</dbReference>
<dbReference type="GO" id="GO:0003677">
    <property type="term" value="F:DNA binding"/>
    <property type="evidence" value="ECO:0007669"/>
    <property type="project" value="UniProtKB-KW"/>
</dbReference>
<dbReference type="EMBL" id="JAYKOT010000001">
    <property type="protein sequence ID" value="MEB3428521.1"/>
    <property type="molecule type" value="Genomic_DNA"/>
</dbReference>
<dbReference type="RefSeq" id="WP_324618605.1">
    <property type="nucleotide sequence ID" value="NZ_JAYKOT010000001.1"/>
</dbReference>
<dbReference type="Gene3D" id="1.25.40.10">
    <property type="entry name" value="Tetratricopeptide repeat domain"/>
    <property type="match status" value="1"/>
</dbReference>
<dbReference type="PANTHER" id="PTHR46558:SF4">
    <property type="entry name" value="DNA-BIDING PHAGE PROTEIN"/>
    <property type="match status" value="1"/>
</dbReference>
<evidence type="ECO:0000256" key="1">
    <source>
        <dbReference type="ARBA" id="ARBA00023125"/>
    </source>
</evidence>
<comment type="caution">
    <text evidence="3">The sequence shown here is derived from an EMBL/GenBank/DDBJ whole genome shotgun (WGS) entry which is preliminary data.</text>
</comment>
<sequence length="304" mass="35780">MESEKSLGQLLKDIRKENKYTQEDVAKALFMSRRTLIRIENDETEPTIELLSQLSDLYRTNLLSLIYEKIKFKNASAMHIIQNLENICMNSNYDSIKSVLKDLYSICEKDPENKNLLQYYYTYCGFYYVNSSKMDLNLAIEFLNRALTIFNKNFVISEYKDFVYSDIELRALCALSLAYKKRDKTDEYEDILEYSFKTLKKISSTYFILGNQYASSLTFQSRIDESLSLVDKLIEKAKKYNHQVFLPLLFYLNFLNYNIVKDYEKSDQYLISAIALADVYSSYDLKNRIKAKSKIITQSRKTSK</sequence>
<protein>
    <submittedName>
        <fullName evidence="3">Helix-turn-helix domain-containing protein</fullName>
    </submittedName>
</protein>
<organism evidence="3 4">
    <name type="scientific">Citroniella saccharovorans</name>
    <dbReference type="NCBI Taxonomy" id="2053367"/>
    <lineage>
        <taxon>Bacteria</taxon>
        <taxon>Bacillati</taxon>
        <taxon>Bacillota</taxon>
        <taxon>Tissierellia</taxon>
        <taxon>Tissierellales</taxon>
        <taxon>Peptoniphilaceae</taxon>
        <taxon>Citroniella</taxon>
    </lineage>
</organism>
<keyword evidence="1" id="KW-0238">DNA-binding</keyword>
<keyword evidence="4" id="KW-1185">Reference proteome</keyword>
<reference evidence="3 4" key="1">
    <citation type="submission" date="2024-01" db="EMBL/GenBank/DDBJ databases">
        <title>Complete genome sequence of Citroniella saccharovorans strain M6.X9, isolated from human fecal sample.</title>
        <authorList>
            <person name="Cheng G."/>
            <person name="Westerholm M."/>
            <person name="Schnurer A."/>
        </authorList>
    </citation>
    <scope>NUCLEOTIDE SEQUENCE [LARGE SCALE GENOMIC DNA]</scope>
    <source>
        <strain evidence="3 4">DSM 29873</strain>
    </source>
</reference>
<feature type="domain" description="HTH cro/C1-type" evidence="2">
    <location>
        <begin position="11"/>
        <end position="65"/>
    </location>
</feature>
<dbReference type="InterPro" id="IPR010982">
    <property type="entry name" value="Lambda_DNA-bd_dom_sf"/>
</dbReference>
<name>A0AAW9MRD3_9FIRM</name>
<dbReference type="SUPFAM" id="SSF47413">
    <property type="entry name" value="lambda repressor-like DNA-binding domains"/>
    <property type="match status" value="1"/>
</dbReference>
<dbReference type="InterPro" id="IPR011990">
    <property type="entry name" value="TPR-like_helical_dom_sf"/>
</dbReference>
<dbReference type="AlphaFoldDB" id="A0AAW9MRD3"/>
<dbReference type="PROSITE" id="PS50943">
    <property type="entry name" value="HTH_CROC1"/>
    <property type="match status" value="1"/>
</dbReference>
<dbReference type="CDD" id="cd00093">
    <property type="entry name" value="HTH_XRE"/>
    <property type="match status" value="1"/>
</dbReference>
<dbReference type="Pfam" id="PF01381">
    <property type="entry name" value="HTH_3"/>
    <property type="match status" value="1"/>
</dbReference>
<evidence type="ECO:0000313" key="3">
    <source>
        <dbReference type="EMBL" id="MEB3428521.1"/>
    </source>
</evidence>
<evidence type="ECO:0000313" key="4">
    <source>
        <dbReference type="Proteomes" id="UP001357733"/>
    </source>
</evidence>
<dbReference type="Proteomes" id="UP001357733">
    <property type="component" value="Unassembled WGS sequence"/>
</dbReference>
<proteinExistence type="predicted"/>
<dbReference type="SMART" id="SM00530">
    <property type="entry name" value="HTH_XRE"/>
    <property type="match status" value="1"/>
</dbReference>
<dbReference type="InterPro" id="IPR001387">
    <property type="entry name" value="Cro/C1-type_HTH"/>
</dbReference>
<evidence type="ECO:0000259" key="2">
    <source>
        <dbReference type="PROSITE" id="PS50943"/>
    </source>
</evidence>
<accession>A0AAW9MRD3</accession>
<gene>
    <name evidence="3" type="ORF">VLK81_00425</name>
</gene>